<evidence type="ECO:0000256" key="1">
    <source>
        <dbReference type="ARBA" id="ARBA00023002"/>
    </source>
</evidence>
<accession>A0A2G8L797</accession>
<proteinExistence type="inferred from homology"/>
<dbReference type="EMBL" id="MRZV01000187">
    <property type="protein sequence ID" value="PIK56141.1"/>
    <property type="molecule type" value="Genomic_DNA"/>
</dbReference>
<organism evidence="4 5">
    <name type="scientific">Stichopus japonicus</name>
    <name type="common">Sea cucumber</name>
    <dbReference type="NCBI Taxonomy" id="307972"/>
    <lineage>
        <taxon>Eukaryota</taxon>
        <taxon>Metazoa</taxon>
        <taxon>Echinodermata</taxon>
        <taxon>Eleutherozoa</taxon>
        <taxon>Echinozoa</taxon>
        <taxon>Holothuroidea</taxon>
        <taxon>Aspidochirotacea</taxon>
        <taxon>Aspidochirotida</taxon>
        <taxon>Stichopodidae</taxon>
        <taxon>Apostichopus</taxon>
    </lineage>
</organism>
<evidence type="ECO:0000313" key="5">
    <source>
        <dbReference type="Proteomes" id="UP000230750"/>
    </source>
</evidence>
<sequence length="335" mass="37220">MDFDLFLDYVTKHPVLISALVGTGISLYLFRRWVAGGWCYSKARLDGKTVLITGANTGIGKETAIDLAKRGAKIIIACRSVPKAEAAQAEIIEFSGNRNVSVMELDLASLESIRQCAEKINKELSRLDIIINNAGVMTCPRWMTKDGFELQFGTNHLGHFLFTNLLLDLIKKSSPARIVNLSSMAHQNGDIHFDDLMLEKDYTPLKSYCQSKLANVLFSRELARRLEGTSVTTYSVHPGGVDTELQRHMTTSWPWLGIPLAILGPFVRRFMVKSAVEGAQTTIHCAVDEKAGQETGLYYSDCKVKKPLPKAEDEAIARKLWEVSAELVGLEKKVE</sequence>
<dbReference type="SUPFAM" id="SSF51735">
    <property type="entry name" value="NAD(P)-binding Rossmann-fold domains"/>
    <property type="match status" value="1"/>
</dbReference>
<reference evidence="4 5" key="1">
    <citation type="journal article" date="2017" name="PLoS Biol.">
        <title>The sea cucumber genome provides insights into morphological evolution and visceral regeneration.</title>
        <authorList>
            <person name="Zhang X."/>
            <person name="Sun L."/>
            <person name="Yuan J."/>
            <person name="Sun Y."/>
            <person name="Gao Y."/>
            <person name="Zhang L."/>
            <person name="Li S."/>
            <person name="Dai H."/>
            <person name="Hamel J.F."/>
            <person name="Liu C."/>
            <person name="Yu Y."/>
            <person name="Liu S."/>
            <person name="Lin W."/>
            <person name="Guo K."/>
            <person name="Jin S."/>
            <person name="Xu P."/>
            <person name="Storey K.B."/>
            <person name="Huan P."/>
            <person name="Zhang T."/>
            <person name="Zhou Y."/>
            <person name="Zhang J."/>
            <person name="Lin C."/>
            <person name="Li X."/>
            <person name="Xing L."/>
            <person name="Huo D."/>
            <person name="Sun M."/>
            <person name="Wang L."/>
            <person name="Mercier A."/>
            <person name="Li F."/>
            <person name="Yang H."/>
            <person name="Xiang J."/>
        </authorList>
    </citation>
    <scope>NUCLEOTIDE SEQUENCE [LARGE SCALE GENOMIC DNA]</scope>
    <source>
        <strain evidence="4">Shaxun</strain>
        <tissue evidence="4">Muscle</tissue>
    </source>
</reference>
<dbReference type="InterPro" id="IPR036291">
    <property type="entry name" value="NAD(P)-bd_dom_sf"/>
</dbReference>
<keyword evidence="1" id="KW-0560">Oxidoreductase</keyword>
<protein>
    <submittedName>
        <fullName evidence="4">Putative retinol dehydrogenase 13-like isoform X3</fullName>
    </submittedName>
</protein>
<evidence type="ECO:0000313" key="4">
    <source>
        <dbReference type="EMBL" id="PIK56141.1"/>
    </source>
</evidence>
<name>A0A2G8L797_STIJA</name>
<dbReference type="Gene3D" id="3.40.50.720">
    <property type="entry name" value="NAD(P)-binding Rossmann-like Domain"/>
    <property type="match status" value="1"/>
</dbReference>
<dbReference type="Pfam" id="PF00106">
    <property type="entry name" value="adh_short"/>
    <property type="match status" value="1"/>
</dbReference>
<dbReference type="InterPro" id="IPR002347">
    <property type="entry name" value="SDR_fam"/>
</dbReference>
<evidence type="ECO:0000256" key="2">
    <source>
        <dbReference type="RuleBase" id="RU000363"/>
    </source>
</evidence>
<dbReference type="OrthoDB" id="191139at2759"/>
<dbReference type="PANTHER" id="PTHR43157:SF31">
    <property type="entry name" value="PHOSPHATIDYLINOSITOL-GLYCAN BIOSYNTHESIS CLASS F PROTEIN"/>
    <property type="match status" value="1"/>
</dbReference>
<keyword evidence="3" id="KW-0812">Transmembrane</keyword>
<comment type="caution">
    <text evidence="4">The sequence shown here is derived from an EMBL/GenBank/DDBJ whole genome shotgun (WGS) entry which is preliminary data.</text>
</comment>
<dbReference type="PANTHER" id="PTHR43157">
    <property type="entry name" value="PHOSPHATIDYLINOSITOL-GLYCAN BIOSYNTHESIS CLASS F PROTEIN-RELATED"/>
    <property type="match status" value="1"/>
</dbReference>
<dbReference type="AlphaFoldDB" id="A0A2G8L797"/>
<dbReference type="STRING" id="307972.A0A2G8L797"/>
<gene>
    <name evidence="4" type="ORF">BSL78_06960</name>
</gene>
<dbReference type="PRINTS" id="PR00080">
    <property type="entry name" value="SDRFAMILY"/>
</dbReference>
<comment type="similarity">
    <text evidence="2">Belongs to the short-chain dehydrogenases/reductases (SDR) family.</text>
</comment>
<dbReference type="PRINTS" id="PR00081">
    <property type="entry name" value="GDHRDH"/>
</dbReference>
<feature type="transmembrane region" description="Helical" evidence="3">
    <location>
        <begin position="15"/>
        <end position="34"/>
    </location>
</feature>
<keyword evidence="3" id="KW-1133">Transmembrane helix</keyword>
<dbReference type="Proteomes" id="UP000230750">
    <property type="component" value="Unassembled WGS sequence"/>
</dbReference>
<keyword evidence="5" id="KW-1185">Reference proteome</keyword>
<keyword evidence="3" id="KW-0472">Membrane</keyword>
<evidence type="ECO:0000256" key="3">
    <source>
        <dbReference type="SAM" id="Phobius"/>
    </source>
</evidence>
<dbReference type="NCBIfam" id="NF004846">
    <property type="entry name" value="PRK06197.1"/>
    <property type="match status" value="1"/>
</dbReference>
<dbReference type="GO" id="GO:0016491">
    <property type="term" value="F:oxidoreductase activity"/>
    <property type="evidence" value="ECO:0007669"/>
    <property type="project" value="UniProtKB-KW"/>
</dbReference>